<dbReference type="InterPro" id="IPR012312">
    <property type="entry name" value="Hemerythrin-like"/>
</dbReference>
<dbReference type="Pfam" id="PF01814">
    <property type="entry name" value="Hemerythrin"/>
    <property type="match status" value="1"/>
</dbReference>
<dbReference type="EMBL" id="DWYA01000096">
    <property type="protein sequence ID" value="HJB40824.1"/>
    <property type="molecule type" value="Genomic_DNA"/>
</dbReference>
<dbReference type="Proteomes" id="UP000824209">
    <property type="component" value="Unassembled WGS sequence"/>
</dbReference>
<dbReference type="GO" id="GO:0005886">
    <property type="term" value="C:plasma membrane"/>
    <property type="evidence" value="ECO:0007669"/>
    <property type="project" value="TreeGrafter"/>
</dbReference>
<sequence>MTLMETLYDEHEKIAAFIETLQQKCVALMEHGTFDAQEFYDAIRHIREYADKEHHQKEERLLFRAMVKELGPAAENLVQHGMLVEHDMARLTVSELEKAVHAYEETKSADAKLDVLAHTMEYVYLLRRHIAKENGAVYPFAERHLKPETMQKLEEDFKAGRSFEG</sequence>
<name>A0A9D2M4T9_9FIRM</name>
<reference evidence="2" key="1">
    <citation type="journal article" date="2021" name="PeerJ">
        <title>Extensive microbial diversity within the chicken gut microbiome revealed by metagenomics and culture.</title>
        <authorList>
            <person name="Gilroy R."/>
            <person name="Ravi A."/>
            <person name="Getino M."/>
            <person name="Pursley I."/>
            <person name="Horton D.L."/>
            <person name="Alikhan N.F."/>
            <person name="Baker D."/>
            <person name="Gharbi K."/>
            <person name="Hall N."/>
            <person name="Watson M."/>
            <person name="Adriaenssens E.M."/>
            <person name="Foster-Nyarko E."/>
            <person name="Jarju S."/>
            <person name="Secka A."/>
            <person name="Antonio M."/>
            <person name="Oren A."/>
            <person name="Chaudhuri R.R."/>
            <person name="La Ragione R."/>
            <person name="Hildebrand F."/>
            <person name="Pallen M.J."/>
        </authorList>
    </citation>
    <scope>NUCLEOTIDE SEQUENCE</scope>
    <source>
        <strain evidence="2">ChiBcec8-14828</strain>
    </source>
</reference>
<dbReference type="Gene3D" id="1.20.120.520">
    <property type="entry name" value="nmb1532 protein domain like"/>
    <property type="match status" value="1"/>
</dbReference>
<proteinExistence type="predicted"/>
<dbReference type="PANTHER" id="PTHR39966:SF1">
    <property type="entry name" value="HEMERYTHRIN-LIKE DOMAIN-CONTAINING PROTEIN"/>
    <property type="match status" value="1"/>
</dbReference>
<evidence type="ECO:0000313" key="2">
    <source>
        <dbReference type="EMBL" id="HJB40824.1"/>
    </source>
</evidence>
<evidence type="ECO:0000259" key="1">
    <source>
        <dbReference type="Pfam" id="PF01814"/>
    </source>
</evidence>
<evidence type="ECO:0000313" key="3">
    <source>
        <dbReference type="Proteomes" id="UP000824209"/>
    </source>
</evidence>
<reference evidence="2" key="2">
    <citation type="submission" date="2021-04" db="EMBL/GenBank/DDBJ databases">
        <authorList>
            <person name="Gilroy R."/>
        </authorList>
    </citation>
    <scope>NUCLEOTIDE SEQUENCE</scope>
    <source>
        <strain evidence="2">ChiBcec8-14828</strain>
    </source>
</reference>
<accession>A0A9D2M4T9</accession>
<comment type="caution">
    <text evidence="2">The sequence shown here is derived from an EMBL/GenBank/DDBJ whole genome shotgun (WGS) entry which is preliminary data.</text>
</comment>
<dbReference type="PANTHER" id="PTHR39966">
    <property type="entry name" value="BLL2471 PROTEIN-RELATED"/>
    <property type="match status" value="1"/>
</dbReference>
<gene>
    <name evidence="2" type="ORF">H9943_10595</name>
</gene>
<dbReference type="AlphaFoldDB" id="A0A9D2M4T9"/>
<protein>
    <submittedName>
        <fullName evidence="2">Hemerythrin domain-containing protein</fullName>
    </submittedName>
</protein>
<feature type="domain" description="Hemerythrin-like" evidence="1">
    <location>
        <begin position="4"/>
        <end position="141"/>
    </location>
</feature>
<organism evidence="2 3">
    <name type="scientific">Candidatus Ruthenibacterium avium</name>
    <dbReference type="NCBI Taxonomy" id="2838751"/>
    <lineage>
        <taxon>Bacteria</taxon>
        <taxon>Bacillati</taxon>
        <taxon>Bacillota</taxon>
        <taxon>Clostridia</taxon>
        <taxon>Eubacteriales</taxon>
        <taxon>Oscillospiraceae</taxon>
        <taxon>Ruthenibacterium</taxon>
    </lineage>
</organism>